<proteinExistence type="predicted"/>
<dbReference type="AlphaFoldDB" id="A0AAN7KRF1"/>
<name>A0AAN7KRF1_TRANT</name>
<reference evidence="1 2" key="1">
    <citation type="journal article" date="2023" name="Hortic Res">
        <title>Pangenome of water caltrop reveals structural variations and asymmetric subgenome divergence after allopolyploidization.</title>
        <authorList>
            <person name="Zhang X."/>
            <person name="Chen Y."/>
            <person name="Wang L."/>
            <person name="Yuan Y."/>
            <person name="Fang M."/>
            <person name="Shi L."/>
            <person name="Lu R."/>
            <person name="Comes H.P."/>
            <person name="Ma Y."/>
            <person name="Chen Y."/>
            <person name="Huang G."/>
            <person name="Zhou Y."/>
            <person name="Zheng Z."/>
            <person name="Qiu Y."/>
        </authorList>
    </citation>
    <scope>NUCLEOTIDE SEQUENCE [LARGE SCALE GENOMIC DNA]</scope>
    <source>
        <strain evidence="1">F231</strain>
    </source>
</reference>
<accession>A0AAN7KRF1</accession>
<protein>
    <recommendedName>
        <fullName evidence="3">BZIP domain-containing protein</fullName>
    </recommendedName>
</protein>
<dbReference type="PANTHER" id="PTHR46835">
    <property type="entry name" value="BASIC-LEUCINE ZIPPER (BZIP) TRANSCRIPTION FACTOR FAMILY PROTEIN-RELATED"/>
    <property type="match status" value="1"/>
</dbReference>
<evidence type="ECO:0000313" key="1">
    <source>
        <dbReference type="EMBL" id="KAK4774808.1"/>
    </source>
</evidence>
<keyword evidence="2" id="KW-1185">Reference proteome</keyword>
<organism evidence="1 2">
    <name type="scientific">Trapa natans</name>
    <name type="common">Water chestnut</name>
    <dbReference type="NCBI Taxonomy" id="22666"/>
    <lineage>
        <taxon>Eukaryota</taxon>
        <taxon>Viridiplantae</taxon>
        <taxon>Streptophyta</taxon>
        <taxon>Embryophyta</taxon>
        <taxon>Tracheophyta</taxon>
        <taxon>Spermatophyta</taxon>
        <taxon>Magnoliopsida</taxon>
        <taxon>eudicotyledons</taxon>
        <taxon>Gunneridae</taxon>
        <taxon>Pentapetalae</taxon>
        <taxon>rosids</taxon>
        <taxon>malvids</taxon>
        <taxon>Myrtales</taxon>
        <taxon>Lythraceae</taxon>
        <taxon>Trapa</taxon>
    </lineage>
</organism>
<dbReference type="Proteomes" id="UP001346149">
    <property type="component" value="Unassembled WGS sequence"/>
</dbReference>
<dbReference type="InterPro" id="IPR044797">
    <property type="entry name" value="At4g06598-like"/>
</dbReference>
<dbReference type="GO" id="GO:0003700">
    <property type="term" value="F:DNA-binding transcription factor activity"/>
    <property type="evidence" value="ECO:0007669"/>
    <property type="project" value="InterPro"/>
</dbReference>
<sequence length="245" mass="27018">MELNRILDFPPEMSPSQGSILEDPSAWLDDLLNDKEVNAEGAAHRRSASDSLVLVDGLGDSLSSLHLGSSVKGRCMVGLDCIYGPNSHRGRSSEMTFSDHGIVSAFSDYNSHNPLQLLDGSLCISGTSRFDLKGDAPTDGAYEEVNPEMKQGKRHSGQRSRIHKIQYIAELEKKVSILQAFESELAARMAALLQERVTLTMENTRLKQQMARLGQHRLFVEGQYQSLRKETERLKGGLGSSPMDA</sequence>
<dbReference type="PANTHER" id="PTHR46835:SF4">
    <property type="entry name" value="B-ZIP PROTEIN"/>
    <property type="match status" value="1"/>
</dbReference>
<gene>
    <name evidence="1" type="ORF">SAY86_009743</name>
</gene>
<dbReference type="InterPro" id="IPR044759">
    <property type="entry name" value="bZIP_RF2"/>
</dbReference>
<comment type="caution">
    <text evidence="1">The sequence shown here is derived from an EMBL/GenBank/DDBJ whole genome shotgun (WGS) entry which is preliminary data.</text>
</comment>
<dbReference type="CDD" id="cd14703">
    <property type="entry name" value="bZIP_plant_RF2"/>
    <property type="match status" value="1"/>
</dbReference>
<dbReference type="GO" id="GO:0005634">
    <property type="term" value="C:nucleus"/>
    <property type="evidence" value="ECO:0007669"/>
    <property type="project" value="UniProtKB-ARBA"/>
</dbReference>
<evidence type="ECO:0000313" key="2">
    <source>
        <dbReference type="Proteomes" id="UP001346149"/>
    </source>
</evidence>
<evidence type="ECO:0008006" key="3">
    <source>
        <dbReference type="Google" id="ProtNLM"/>
    </source>
</evidence>
<dbReference type="EMBL" id="JAXQNO010000019">
    <property type="protein sequence ID" value="KAK4774808.1"/>
    <property type="molecule type" value="Genomic_DNA"/>
</dbReference>